<keyword evidence="7 8" id="KW-0927">Auxin signaling pathway</keyword>
<dbReference type="PANTHER" id="PTHR31384">
    <property type="entry name" value="AUXIN RESPONSE FACTOR 4-RELATED"/>
    <property type="match status" value="1"/>
</dbReference>
<keyword evidence="4 8" id="KW-0238">DNA-binding</keyword>
<dbReference type="SMART" id="SM01019">
    <property type="entry name" value="B3"/>
    <property type="match status" value="1"/>
</dbReference>
<reference evidence="11" key="1">
    <citation type="journal article" date="2016" name="Nat. Biotechnol.">
        <title>Sequencing wild and cultivated cassava and related species reveals extensive interspecific hybridization and genetic diversity.</title>
        <authorList>
            <person name="Bredeson J.V."/>
            <person name="Lyons J.B."/>
            <person name="Prochnik S.E."/>
            <person name="Wu G.A."/>
            <person name="Ha C.M."/>
            <person name="Edsinger-Gonzales E."/>
            <person name="Grimwood J."/>
            <person name="Schmutz J."/>
            <person name="Rabbi I.Y."/>
            <person name="Egesi C."/>
            <person name="Nauluvula P."/>
            <person name="Lebot V."/>
            <person name="Ndunguru J."/>
            <person name="Mkamilo G."/>
            <person name="Bart R.S."/>
            <person name="Setter T.L."/>
            <person name="Gleadow R.M."/>
            <person name="Kulakow P."/>
            <person name="Ferguson M.E."/>
            <person name="Rounsley S."/>
            <person name="Rokhsar D.S."/>
        </authorList>
    </citation>
    <scope>NUCLEOTIDE SEQUENCE [LARGE SCALE GENOMIC DNA]</scope>
    <source>
        <strain evidence="11">cv. AM560-2</strain>
    </source>
</reference>
<dbReference type="STRING" id="3983.A0A2C9U254"/>
<protein>
    <recommendedName>
        <fullName evidence="8">Auxin response factor</fullName>
    </recommendedName>
</protein>
<dbReference type="InterPro" id="IPR044835">
    <property type="entry name" value="ARF_plant"/>
</dbReference>
<dbReference type="PANTHER" id="PTHR31384:SF94">
    <property type="entry name" value="AUXIN RESPONSE FACTOR 17"/>
    <property type="match status" value="1"/>
</dbReference>
<name>A0A2C9U254_MANES</name>
<dbReference type="Gramene" id="Manes.18G072400.4.v8.1">
    <property type="protein sequence ID" value="Manes.18G072400.4.v8.1.CDS"/>
    <property type="gene ID" value="Manes.18G072400.v8.1"/>
</dbReference>
<dbReference type="InterPro" id="IPR003340">
    <property type="entry name" value="B3_DNA-bd"/>
</dbReference>
<evidence type="ECO:0000256" key="5">
    <source>
        <dbReference type="ARBA" id="ARBA00023163"/>
    </source>
</evidence>
<dbReference type="InterPro" id="IPR015300">
    <property type="entry name" value="DNA-bd_pseudobarrel_sf"/>
</dbReference>
<dbReference type="GO" id="GO:0010208">
    <property type="term" value="P:pollen wall assembly"/>
    <property type="evidence" value="ECO:0000318"/>
    <property type="project" value="GO_Central"/>
</dbReference>
<comment type="subunit">
    <text evidence="8">Homodimers and heterodimers.</text>
</comment>
<gene>
    <name evidence="10" type="ORF">MANES_18G072400v8</name>
</gene>
<dbReference type="GO" id="GO:0005634">
    <property type="term" value="C:nucleus"/>
    <property type="evidence" value="ECO:0000318"/>
    <property type="project" value="GO_Central"/>
</dbReference>
<dbReference type="GO" id="GO:0048830">
    <property type="term" value="P:adventitious root development"/>
    <property type="evidence" value="ECO:0000318"/>
    <property type="project" value="GO_Central"/>
</dbReference>
<dbReference type="GO" id="GO:0120195">
    <property type="term" value="P:positive regulation of anther dehiscence"/>
    <property type="evidence" value="ECO:0000318"/>
    <property type="project" value="GO_Central"/>
</dbReference>
<dbReference type="Gene3D" id="2.40.330.10">
    <property type="entry name" value="DNA-binding pseudobarrel domain"/>
    <property type="match status" value="1"/>
</dbReference>
<dbReference type="Pfam" id="PF02362">
    <property type="entry name" value="B3"/>
    <property type="match status" value="1"/>
</dbReference>
<dbReference type="AlphaFoldDB" id="A0A2C9U254"/>
<dbReference type="Proteomes" id="UP000091857">
    <property type="component" value="Chromosome 18"/>
</dbReference>
<evidence type="ECO:0000313" key="10">
    <source>
        <dbReference type="EMBL" id="OAY23358.1"/>
    </source>
</evidence>
<dbReference type="GO" id="GO:0009734">
    <property type="term" value="P:auxin-activated signaling pathway"/>
    <property type="evidence" value="ECO:0007669"/>
    <property type="project" value="UniProtKB-KW"/>
</dbReference>
<dbReference type="FunFam" id="2.40.330.10:FF:000001">
    <property type="entry name" value="Auxin response factor"/>
    <property type="match status" value="1"/>
</dbReference>
<comment type="subcellular location">
    <subcellularLocation>
        <location evidence="1 8">Nucleus</location>
    </subcellularLocation>
</comment>
<evidence type="ECO:0000313" key="11">
    <source>
        <dbReference type="Proteomes" id="UP000091857"/>
    </source>
</evidence>
<dbReference type="PROSITE" id="PS50863">
    <property type="entry name" value="B3"/>
    <property type="match status" value="1"/>
</dbReference>
<keyword evidence="11" id="KW-1185">Reference proteome</keyword>
<comment type="caution">
    <text evidence="10">The sequence shown here is derived from an EMBL/GenBank/DDBJ whole genome shotgun (WGS) entry which is preliminary data.</text>
</comment>
<evidence type="ECO:0000256" key="8">
    <source>
        <dbReference type="RuleBase" id="RU004561"/>
    </source>
</evidence>
<organism evidence="10 11">
    <name type="scientific">Manihot esculenta</name>
    <name type="common">Cassava</name>
    <name type="synonym">Jatropha manihot</name>
    <dbReference type="NCBI Taxonomy" id="3983"/>
    <lineage>
        <taxon>Eukaryota</taxon>
        <taxon>Viridiplantae</taxon>
        <taxon>Streptophyta</taxon>
        <taxon>Embryophyta</taxon>
        <taxon>Tracheophyta</taxon>
        <taxon>Spermatophyta</taxon>
        <taxon>Magnoliopsida</taxon>
        <taxon>eudicotyledons</taxon>
        <taxon>Gunneridae</taxon>
        <taxon>Pentapetalae</taxon>
        <taxon>rosids</taxon>
        <taxon>fabids</taxon>
        <taxon>Malpighiales</taxon>
        <taxon>Euphorbiaceae</taxon>
        <taxon>Crotonoideae</taxon>
        <taxon>Manihoteae</taxon>
        <taxon>Manihot</taxon>
    </lineage>
</organism>
<evidence type="ECO:0000256" key="1">
    <source>
        <dbReference type="ARBA" id="ARBA00004123"/>
    </source>
</evidence>
<dbReference type="GO" id="GO:0006355">
    <property type="term" value="P:regulation of DNA-templated transcription"/>
    <property type="evidence" value="ECO:0000318"/>
    <property type="project" value="GO_Central"/>
</dbReference>
<dbReference type="EMBL" id="CM004404">
    <property type="protein sequence ID" value="OAY23358.1"/>
    <property type="molecule type" value="Genomic_DNA"/>
</dbReference>
<feature type="domain" description="TF-B3" evidence="9">
    <location>
        <begin position="123"/>
        <end position="225"/>
    </location>
</feature>
<sequence>MPPLPPSSDLRRLDPRIWRACAGSSVHIPTVNSRVYYFPQGHLEQYSSSASNNVSALARSIPFIPCHISAVQFLADPVTDEVYTKLHLYPIDPPLNQSLSMMESSARPEREGADDDEDKIVAFAKILTPSDANNGGGFSVPRFCADSIFPPLNYQAEPPVQTLTVTDIHGVTWDFRHIYRGTPRRHLLTTGWSKFVNHKKLIAGDSVVFMRNLAGEMFIGVRRAVRSNNGSDCARWREQIGCGTGDVKIKVKDEGFSRSGRGRVSQEAVMEAVERATQGLPFEVVYYPRAGWYSDFVVKATLVERALNVFWTAGMRVKMAMETEDSSRMTWFQGTISSASVPECGPWRFSPWRMLQITWDEPEVLQIAKRVSPWQVEILAPAPPIHAAFPPAKRFKFPENSGLQTDGKGELFFPMSGLSNSTIGNVNQSLLNYNIFPAGMQGARQDPFSIFGLSNFLSENASQICPDNVFDNKMVPKLETVSTELNIGSSQSDNLTPNSQSSVHFFATELVGNPGCNSAKVGVDSFQLFGQIIHMNQPVESGFDDVGYMRDYGSKEYTENNPPDLALASSYTELLNRIDVQHQGASAVESCSL</sequence>
<proteinExistence type="inferred from homology"/>
<dbReference type="Pfam" id="PF06507">
    <property type="entry name" value="ARF_AD"/>
    <property type="match status" value="1"/>
</dbReference>
<evidence type="ECO:0000256" key="2">
    <source>
        <dbReference type="ARBA" id="ARBA00007853"/>
    </source>
</evidence>
<dbReference type="OrthoDB" id="1414159at2759"/>
<dbReference type="SUPFAM" id="SSF101936">
    <property type="entry name" value="DNA-binding pseudobarrel domain"/>
    <property type="match status" value="1"/>
</dbReference>
<dbReference type="Gene3D" id="2.30.30.1040">
    <property type="match status" value="1"/>
</dbReference>
<dbReference type="Gramene" id="Manes.18G072400.2.v8.1">
    <property type="protein sequence ID" value="Manes.18G072400.2.v8.1.CDS"/>
    <property type="gene ID" value="Manes.18G072400.v8.1"/>
</dbReference>
<dbReference type="GO" id="GO:0052543">
    <property type="term" value="P:callose deposition in cell wall"/>
    <property type="evidence" value="ECO:0000318"/>
    <property type="project" value="GO_Central"/>
</dbReference>
<evidence type="ECO:0000256" key="6">
    <source>
        <dbReference type="ARBA" id="ARBA00023242"/>
    </source>
</evidence>
<keyword evidence="5 8" id="KW-0804">Transcription</keyword>
<evidence type="ECO:0000259" key="9">
    <source>
        <dbReference type="PROSITE" id="PS50863"/>
    </source>
</evidence>
<evidence type="ECO:0000256" key="3">
    <source>
        <dbReference type="ARBA" id="ARBA00023015"/>
    </source>
</evidence>
<dbReference type="OMA" id="GHMEHAS"/>
<evidence type="ECO:0000256" key="4">
    <source>
        <dbReference type="ARBA" id="ARBA00023125"/>
    </source>
</evidence>
<keyword evidence="6 8" id="KW-0539">Nucleus</keyword>
<dbReference type="CDD" id="cd10017">
    <property type="entry name" value="B3_DNA"/>
    <property type="match status" value="1"/>
</dbReference>
<comment type="similarity">
    <text evidence="2 8">Belongs to the ARF family.</text>
</comment>
<dbReference type="SMR" id="A0A2C9U254"/>
<keyword evidence="3 8" id="KW-0805">Transcription regulation</keyword>
<comment type="function">
    <text evidence="8">Auxin response factors (ARFs) are transcriptional factors that bind specifically to the DNA sequence 5'-TGTCTC-3' found in the auxin-responsive promoter elements (AuxREs).</text>
</comment>
<accession>A0A2C9U254</accession>
<dbReference type="InterPro" id="IPR010525">
    <property type="entry name" value="ARF_dom"/>
</dbReference>
<dbReference type="GO" id="GO:0000976">
    <property type="term" value="F:transcription cis-regulatory region binding"/>
    <property type="evidence" value="ECO:0000318"/>
    <property type="project" value="GO_Central"/>
</dbReference>
<evidence type="ECO:0000256" key="7">
    <source>
        <dbReference type="ARBA" id="ARBA00023294"/>
    </source>
</evidence>